<dbReference type="InterPro" id="IPR006764">
    <property type="entry name" value="SAM_dep_MeTrfase_SAV2177_type"/>
</dbReference>
<feature type="region of interest" description="Disordered" evidence="1">
    <location>
        <begin position="1"/>
        <end position="20"/>
    </location>
</feature>
<gene>
    <name evidence="2" type="ordered locus">FraEuI1c_2905</name>
</gene>
<protein>
    <recommendedName>
        <fullName evidence="4">Methyltransferase</fullName>
    </recommendedName>
</protein>
<dbReference type="InterPro" id="IPR029063">
    <property type="entry name" value="SAM-dependent_MTases_sf"/>
</dbReference>
<dbReference type="SUPFAM" id="SSF53335">
    <property type="entry name" value="S-adenosyl-L-methionine-dependent methyltransferases"/>
    <property type="match status" value="1"/>
</dbReference>
<dbReference type="STRING" id="298654.FraEuI1c_2905"/>
<evidence type="ECO:0000313" key="3">
    <source>
        <dbReference type="Proteomes" id="UP000002484"/>
    </source>
</evidence>
<dbReference type="PIRSF" id="PIRSF017393">
    <property type="entry name" value="MTase_SAV2177"/>
    <property type="match status" value="1"/>
</dbReference>
<keyword evidence="3" id="KW-1185">Reference proteome</keyword>
<dbReference type="Proteomes" id="UP000002484">
    <property type="component" value="Chromosome"/>
</dbReference>
<proteinExistence type="predicted"/>
<dbReference type="eggNOG" id="COG3315">
    <property type="taxonomic scope" value="Bacteria"/>
</dbReference>
<evidence type="ECO:0008006" key="4">
    <source>
        <dbReference type="Google" id="ProtNLM"/>
    </source>
</evidence>
<dbReference type="RefSeq" id="WP_013424048.1">
    <property type="nucleotide sequence ID" value="NC_014666.1"/>
</dbReference>
<feature type="compositionally biased region" description="Basic and acidic residues" evidence="1">
    <location>
        <begin position="1"/>
        <end position="11"/>
    </location>
</feature>
<dbReference type="InParanoid" id="E3J951"/>
<name>E3J951_PSEI1</name>
<dbReference type="AlphaFoldDB" id="E3J951"/>
<dbReference type="Gene3D" id="3.40.50.150">
    <property type="entry name" value="Vaccinia Virus protein VP39"/>
    <property type="match status" value="1"/>
</dbReference>
<dbReference type="EMBL" id="CP002299">
    <property type="protein sequence ID" value="ADP80930.1"/>
    <property type="molecule type" value="Genomic_DNA"/>
</dbReference>
<organism evidence="2 3">
    <name type="scientific">Pseudofrankia inefficax (strain DSM 45817 / CECT 9037 / DDB 130130 / EuI1c)</name>
    <name type="common">Frankia inefficax</name>
    <dbReference type="NCBI Taxonomy" id="298654"/>
    <lineage>
        <taxon>Bacteria</taxon>
        <taxon>Bacillati</taxon>
        <taxon>Actinomycetota</taxon>
        <taxon>Actinomycetes</taxon>
        <taxon>Frankiales</taxon>
        <taxon>Frankiaceae</taxon>
        <taxon>Pseudofrankia</taxon>
    </lineage>
</organism>
<reference evidence="2 3" key="1">
    <citation type="submission" date="2010-10" db="EMBL/GenBank/DDBJ databases">
        <title>Complete sequence of Frankia sp. EuI1c.</title>
        <authorList>
            <consortium name="US DOE Joint Genome Institute"/>
            <person name="Lucas S."/>
            <person name="Copeland A."/>
            <person name="Lapidus A."/>
            <person name="Cheng J.-F."/>
            <person name="Bruce D."/>
            <person name="Goodwin L."/>
            <person name="Pitluck S."/>
            <person name="Chertkov O."/>
            <person name="Detter J.C."/>
            <person name="Han C."/>
            <person name="Tapia R."/>
            <person name="Land M."/>
            <person name="Hauser L."/>
            <person name="Jeffries C."/>
            <person name="Kyrpides N."/>
            <person name="Ivanova N."/>
            <person name="Mikhailova N."/>
            <person name="Beauchemin N."/>
            <person name="Sen A."/>
            <person name="Sur S.A."/>
            <person name="Gtari M."/>
            <person name="Wall L."/>
            <person name="Tisa L."/>
            <person name="Woyke T."/>
        </authorList>
    </citation>
    <scope>NUCLEOTIDE SEQUENCE [LARGE SCALE GENOMIC DNA]</scope>
    <source>
        <strain evidence="3">DSM 45817 / CECT 9037 / EuI1c</strain>
    </source>
</reference>
<evidence type="ECO:0000256" key="1">
    <source>
        <dbReference type="SAM" id="MobiDB-lite"/>
    </source>
</evidence>
<dbReference type="Pfam" id="PF04672">
    <property type="entry name" value="Methyltransf_19"/>
    <property type="match status" value="1"/>
</dbReference>
<dbReference type="KEGG" id="fri:FraEuI1c_2905"/>
<accession>E3J951</accession>
<evidence type="ECO:0000313" key="2">
    <source>
        <dbReference type="EMBL" id="ADP80930.1"/>
    </source>
</evidence>
<dbReference type="HOGENOM" id="CLU_067079_1_0_11"/>
<sequence length="293" mass="31741">MSLADGEHEVVEPSLVGGRDATVIPRRSRPTELHTDRPHSARMYDYYLGGKTNYPADREAAEQVLATFPSAGITARQNRAFLSRATRHLAQAGVEQFLDVGAGIPTSPNLHEVAQSVTPRARVVYADNDPIVLAHARALLASSPEGATAYVEADLRRPVDILASQELADTLDLSRPVGLSLLAVLHFVPDADDPTAIVRELVDALPAGSYLMLSHATADFVPAETTHRNTEVYQGRGIPFQARGRAQVAALVPDAMEIIDPGVTPVHRWRPDTQTADYSDAEISTYGLVARKR</sequence>